<dbReference type="Pfam" id="PF00735">
    <property type="entry name" value="Septin"/>
    <property type="match status" value="2"/>
</dbReference>
<evidence type="ECO:0000256" key="4">
    <source>
        <dbReference type="RuleBase" id="RU004560"/>
    </source>
</evidence>
<feature type="domain" description="Septin-type G" evidence="7">
    <location>
        <begin position="22"/>
        <end position="333"/>
    </location>
</feature>
<protein>
    <submittedName>
        <fullName evidence="8">CDC11</fullName>
    </submittedName>
</protein>
<comment type="caution">
    <text evidence="8">The sequence shown here is derived from an EMBL/GenBank/DDBJ whole genome shotgun (WGS) entry which is preliminary data.</text>
</comment>
<dbReference type="Proteomes" id="UP001204833">
    <property type="component" value="Unassembled WGS sequence"/>
</dbReference>
<dbReference type="GeneID" id="76150028"/>
<dbReference type="CDD" id="cd01850">
    <property type="entry name" value="CDC_Septin"/>
    <property type="match status" value="1"/>
</dbReference>
<keyword evidence="5" id="KW-0175">Coiled coil</keyword>
<dbReference type="GO" id="GO:0005938">
    <property type="term" value="C:cell cortex"/>
    <property type="evidence" value="ECO:0007669"/>
    <property type="project" value="UniProtKB-ARBA"/>
</dbReference>
<feature type="region of interest" description="Disordered" evidence="6">
    <location>
        <begin position="374"/>
        <end position="417"/>
    </location>
</feature>
<accession>A0AAD5FZE3</accession>
<keyword evidence="2 4" id="KW-0547">Nucleotide-binding</keyword>
<dbReference type="InterPro" id="IPR016491">
    <property type="entry name" value="Septin"/>
</dbReference>
<feature type="compositionally biased region" description="Polar residues" evidence="6">
    <location>
        <begin position="243"/>
        <end position="257"/>
    </location>
</feature>
<dbReference type="AlphaFoldDB" id="A0AAD5FZE3"/>
<evidence type="ECO:0000256" key="1">
    <source>
        <dbReference type="ARBA" id="ARBA00004266"/>
    </source>
</evidence>
<organism evidence="8 9">
    <name type="scientific">Candida theae</name>
    <dbReference type="NCBI Taxonomy" id="1198502"/>
    <lineage>
        <taxon>Eukaryota</taxon>
        <taxon>Fungi</taxon>
        <taxon>Dikarya</taxon>
        <taxon>Ascomycota</taxon>
        <taxon>Saccharomycotina</taxon>
        <taxon>Pichiomycetes</taxon>
        <taxon>Debaryomycetaceae</taxon>
        <taxon>Candida/Lodderomyces clade</taxon>
        <taxon>Candida</taxon>
    </lineage>
</organism>
<dbReference type="GO" id="GO:0005525">
    <property type="term" value="F:GTP binding"/>
    <property type="evidence" value="ECO:0007669"/>
    <property type="project" value="UniProtKB-KW"/>
</dbReference>
<dbReference type="SUPFAM" id="SSF52540">
    <property type="entry name" value="P-loop containing nucleoside triphosphate hydrolases"/>
    <property type="match status" value="1"/>
</dbReference>
<evidence type="ECO:0000313" key="8">
    <source>
        <dbReference type="EMBL" id="KAI5960025.1"/>
    </source>
</evidence>
<reference evidence="8 9" key="1">
    <citation type="journal article" date="2022" name="DNA Res.">
        <title>Genome analysis of five recently described species of the CUG-Ser clade uncovers Candida theae as a new hybrid lineage with pathogenic potential in the Candida parapsilosis species complex.</title>
        <authorList>
            <person name="Mixao V."/>
            <person name="Del Olmo V."/>
            <person name="Hegedusova E."/>
            <person name="Saus E."/>
            <person name="Pryszcz L."/>
            <person name="Cillingova A."/>
            <person name="Nosek J."/>
            <person name="Gabaldon T."/>
        </authorList>
    </citation>
    <scope>NUCLEOTIDE SEQUENCE [LARGE SCALE GENOMIC DNA]</scope>
    <source>
        <strain evidence="8 9">CBS 12239</strain>
    </source>
</reference>
<dbReference type="RefSeq" id="XP_051609528.1">
    <property type="nucleotide sequence ID" value="XM_051751231.1"/>
</dbReference>
<evidence type="ECO:0000256" key="6">
    <source>
        <dbReference type="SAM" id="MobiDB-lite"/>
    </source>
</evidence>
<name>A0AAD5FZE3_9ASCO</name>
<feature type="compositionally biased region" description="Acidic residues" evidence="6">
    <location>
        <begin position="260"/>
        <end position="271"/>
    </location>
</feature>
<proteinExistence type="inferred from homology"/>
<dbReference type="Gene3D" id="3.40.50.300">
    <property type="entry name" value="P-loop containing nucleotide triphosphate hydrolases"/>
    <property type="match status" value="1"/>
</dbReference>
<dbReference type="PIRSF" id="PIRSF006698">
    <property type="entry name" value="Septin"/>
    <property type="match status" value="1"/>
</dbReference>
<dbReference type="InterPro" id="IPR027417">
    <property type="entry name" value="P-loop_NTPase"/>
</dbReference>
<comment type="similarity">
    <text evidence="4">Belongs to the TRAFAC class TrmE-Era-EngA-EngB-Septin-like GTPase superfamily. Septin GTPase family.</text>
</comment>
<dbReference type="EMBL" id="JAIHNG010000099">
    <property type="protein sequence ID" value="KAI5960025.1"/>
    <property type="molecule type" value="Genomic_DNA"/>
</dbReference>
<evidence type="ECO:0000313" key="9">
    <source>
        <dbReference type="Proteomes" id="UP001204833"/>
    </source>
</evidence>
<dbReference type="PROSITE" id="PS51719">
    <property type="entry name" value="G_SEPTIN"/>
    <property type="match status" value="1"/>
</dbReference>
<dbReference type="GO" id="GO:0032156">
    <property type="term" value="C:septin cytoskeleton"/>
    <property type="evidence" value="ECO:0007669"/>
    <property type="project" value="UniProtKB-ARBA"/>
</dbReference>
<sequence>MNYSVDNNVSSSALRKRKILKKSINFSVMIVGESGSGRSTLINTLCGGNSIVPTSSTRNEDPFTKKLHLRHENVELEDNDGHKISFNIIDTPNFANQINCGEDFRIIVDFIRHQFDEVLLEESRVKRNPRFKDGRIHVLIYLVNPTGHGLSEIDVKFLKHVNNLVNIIPVIAKADSLTRDELQLNKQLILEDLNNYEINYYRFNEYEYEKEYIDDEIIEYNKYLNSLLPFAIIGANEYKKNTHLGQHSKNGETNHPNVANDDDDDDEEDDDDAEDIIKLRVLNKDLKPINVDNPDINDFTILKNVLLITHLNEFKDITHDQIYENYRTEALSGKQFQYMNNNNSDDGSYNTYNSSAHNIAAGESQYGNGSIVNTNGNGTNGSHHRHNNSHGSHFDRSINGNGTDAGSTAGGGGGQSDYLLKEEQIKLEEERLKKFEERVHQDLITKRQELLERENELKEIEKRLLAEGLKLNEHGEVVKVEE</sequence>
<keyword evidence="9" id="KW-1185">Reference proteome</keyword>
<gene>
    <name evidence="8" type="ORF">KGF57_001969</name>
</gene>
<evidence type="ECO:0000256" key="2">
    <source>
        <dbReference type="ARBA" id="ARBA00022741"/>
    </source>
</evidence>
<evidence type="ECO:0000259" key="7">
    <source>
        <dbReference type="PROSITE" id="PS51719"/>
    </source>
</evidence>
<evidence type="ECO:0000256" key="5">
    <source>
        <dbReference type="SAM" id="Coils"/>
    </source>
</evidence>
<keyword evidence="3 4" id="KW-0342">GTP-binding</keyword>
<dbReference type="PANTHER" id="PTHR18884">
    <property type="entry name" value="SEPTIN"/>
    <property type="match status" value="1"/>
</dbReference>
<evidence type="ECO:0000256" key="3">
    <source>
        <dbReference type="ARBA" id="ARBA00023134"/>
    </source>
</evidence>
<feature type="region of interest" description="Disordered" evidence="6">
    <location>
        <begin position="243"/>
        <end position="271"/>
    </location>
</feature>
<dbReference type="InterPro" id="IPR030379">
    <property type="entry name" value="G_SEPTIN_dom"/>
</dbReference>
<dbReference type="GO" id="GO:0005935">
    <property type="term" value="C:cellular bud neck"/>
    <property type="evidence" value="ECO:0007669"/>
    <property type="project" value="UniProtKB-SubCell"/>
</dbReference>
<feature type="coiled-coil region" evidence="5">
    <location>
        <begin position="418"/>
        <end position="467"/>
    </location>
</feature>
<comment type="subcellular location">
    <subcellularLocation>
        <location evidence="1">Bud neck</location>
    </subcellularLocation>
</comment>